<dbReference type="RefSeq" id="WP_310099936.1">
    <property type="nucleotide sequence ID" value="NZ_JAVDUU010000004.1"/>
</dbReference>
<proteinExistence type="predicted"/>
<name>A0ABU1TGB1_9SPHI</name>
<keyword evidence="2" id="KW-1185">Reference proteome</keyword>
<dbReference type="PANTHER" id="PTHR13833:SF71">
    <property type="entry name" value="NHL DOMAIN-CONTAINING PROTEIN"/>
    <property type="match status" value="1"/>
</dbReference>
<reference evidence="1 2" key="1">
    <citation type="submission" date="2023-07" db="EMBL/GenBank/DDBJ databases">
        <title>Sorghum-associated microbial communities from plants grown in Nebraska, USA.</title>
        <authorList>
            <person name="Schachtman D."/>
        </authorList>
    </citation>
    <scope>NUCLEOTIDE SEQUENCE [LARGE SCALE GENOMIC DNA]</scope>
    <source>
        <strain evidence="1 2">3262</strain>
    </source>
</reference>
<dbReference type="SUPFAM" id="SSF63829">
    <property type="entry name" value="Calcium-dependent phosphotriesterase"/>
    <property type="match status" value="1"/>
</dbReference>
<protein>
    <recommendedName>
        <fullName evidence="3">NHL repeat-containing protein</fullName>
    </recommendedName>
</protein>
<dbReference type="InterPro" id="IPR011042">
    <property type="entry name" value="6-blade_b-propeller_TolB-like"/>
</dbReference>
<dbReference type="PANTHER" id="PTHR13833">
    <property type="match status" value="1"/>
</dbReference>
<accession>A0ABU1TGB1</accession>
<organism evidence="1 2">
    <name type="scientific">Mucilaginibacter pocheonensis</name>
    <dbReference type="NCBI Taxonomy" id="398050"/>
    <lineage>
        <taxon>Bacteria</taxon>
        <taxon>Pseudomonadati</taxon>
        <taxon>Bacteroidota</taxon>
        <taxon>Sphingobacteriia</taxon>
        <taxon>Sphingobacteriales</taxon>
        <taxon>Sphingobacteriaceae</taxon>
        <taxon>Mucilaginibacter</taxon>
    </lineage>
</organism>
<dbReference type="Proteomes" id="UP001247620">
    <property type="component" value="Unassembled WGS sequence"/>
</dbReference>
<dbReference type="Gene3D" id="2.120.10.30">
    <property type="entry name" value="TolB, C-terminal domain"/>
    <property type="match status" value="2"/>
</dbReference>
<evidence type="ECO:0008006" key="3">
    <source>
        <dbReference type="Google" id="ProtNLM"/>
    </source>
</evidence>
<gene>
    <name evidence="1" type="ORF">J2W55_004100</name>
</gene>
<evidence type="ECO:0000313" key="2">
    <source>
        <dbReference type="Proteomes" id="UP001247620"/>
    </source>
</evidence>
<comment type="caution">
    <text evidence="1">The sequence shown here is derived from an EMBL/GenBank/DDBJ whole genome shotgun (WGS) entry which is preliminary data.</text>
</comment>
<evidence type="ECO:0000313" key="1">
    <source>
        <dbReference type="EMBL" id="MDR6944240.1"/>
    </source>
</evidence>
<sequence>MKAKFASLMLITLLIEGISCKKNDLNSDVETYSNASLKAASASATRYVVSTIAGSPYQSGPTLVDGTGTNVRFLFPNGIQLSDDGNIYIADGNDGVIRKLLPGGQVTTIRLPKAPDGEEMLAPAYVGVAKDGTINVITGNNLNSDYPEAWIFEPGKPAFVHTDFYATYRTLAKDPYEDVFWFTEGFSALKFKKSSSGFLIGTDQISFNIDSIFSDPSPHSSFSAIAIGNNKVKYLSDGHYLYKYTPGGKSERIFEELGVEGFTTITCIVSNKDCRTLYIADAGYIRRIDDGKLTTIAGPSSVHDNRDGTGRQADVHARYLALSKDEGSLYFSDSQAKAIRKILLR</sequence>
<dbReference type="EMBL" id="JAVDUU010000004">
    <property type="protein sequence ID" value="MDR6944240.1"/>
    <property type="molecule type" value="Genomic_DNA"/>
</dbReference>